<comment type="caution">
    <text evidence="1">The sequence shown here is derived from an EMBL/GenBank/DDBJ whole genome shotgun (WGS) entry which is preliminary data.</text>
</comment>
<keyword evidence="2" id="KW-1185">Reference proteome</keyword>
<accession>A0A4R5BL54</accession>
<gene>
    <name evidence="1" type="ORF">E1298_15975</name>
</gene>
<sequence>MEIPPSPPVAPSPLDAWRARRHLGRLARRLRRRGWTAQARFTASPPLLRVFDARVPRIGDSIAANREEAGWWFMSSTGERLAPCADPDWAVSKISVQLAPFISCALERQGPL</sequence>
<name>A0A4R5BL54_9ACTN</name>
<evidence type="ECO:0000313" key="2">
    <source>
        <dbReference type="Proteomes" id="UP000294513"/>
    </source>
</evidence>
<dbReference type="AlphaFoldDB" id="A0A4R5BL54"/>
<reference evidence="1 2" key="1">
    <citation type="submission" date="2019-03" db="EMBL/GenBank/DDBJ databases">
        <title>Draft genome sequences of novel Actinobacteria.</title>
        <authorList>
            <person name="Sahin N."/>
            <person name="Ay H."/>
            <person name="Saygin H."/>
        </authorList>
    </citation>
    <scope>NUCLEOTIDE SEQUENCE [LARGE SCALE GENOMIC DNA]</scope>
    <source>
        <strain evidence="1 2">H3C3</strain>
    </source>
</reference>
<proteinExistence type="predicted"/>
<organism evidence="1 2">
    <name type="scientific">Actinomadura rubrisoli</name>
    <dbReference type="NCBI Taxonomy" id="2530368"/>
    <lineage>
        <taxon>Bacteria</taxon>
        <taxon>Bacillati</taxon>
        <taxon>Actinomycetota</taxon>
        <taxon>Actinomycetes</taxon>
        <taxon>Streptosporangiales</taxon>
        <taxon>Thermomonosporaceae</taxon>
        <taxon>Actinomadura</taxon>
    </lineage>
</organism>
<dbReference type="Proteomes" id="UP000294513">
    <property type="component" value="Unassembled WGS sequence"/>
</dbReference>
<dbReference type="RefSeq" id="WP_131893911.1">
    <property type="nucleotide sequence ID" value="NZ_SMKU01000070.1"/>
</dbReference>
<dbReference type="OrthoDB" id="3483786at2"/>
<evidence type="ECO:0000313" key="1">
    <source>
        <dbReference type="EMBL" id="TDD87528.1"/>
    </source>
</evidence>
<dbReference type="EMBL" id="SMKU01000070">
    <property type="protein sequence ID" value="TDD87528.1"/>
    <property type="molecule type" value="Genomic_DNA"/>
</dbReference>
<protein>
    <submittedName>
        <fullName evidence="1">Uncharacterized protein</fullName>
    </submittedName>
</protein>